<feature type="compositionally biased region" description="Polar residues" evidence="1">
    <location>
        <begin position="507"/>
        <end position="517"/>
    </location>
</feature>
<proteinExistence type="predicted"/>
<evidence type="ECO:0000313" key="2">
    <source>
        <dbReference type="EMBL" id="PLW46163.1"/>
    </source>
</evidence>
<evidence type="ECO:0008006" key="4">
    <source>
        <dbReference type="Google" id="ProtNLM"/>
    </source>
</evidence>
<evidence type="ECO:0000313" key="3">
    <source>
        <dbReference type="Proteomes" id="UP000235392"/>
    </source>
</evidence>
<dbReference type="GO" id="GO:0003677">
    <property type="term" value="F:DNA binding"/>
    <property type="evidence" value="ECO:0007669"/>
    <property type="project" value="InterPro"/>
</dbReference>
<dbReference type="AlphaFoldDB" id="A0A2N5V836"/>
<dbReference type="InterPro" id="IPR036115">
    <property type="entry name" value="GCM_dom_sf"/>
</dbReference>
<dbReference type="GO" id="GO:0006355">
    <property type="term" value="P:regulation of DNA-templated transcription"/>
    <property type="evidence" value="ECO:0007669"/>
    <property type="project" value="InterPro"/>
</dbReference>
<reference evidence="2 3" key="1">
    <citation type="submission" date="2017-11" db="EMBL/GenBank/DDBJ databases">
        <title>De novo assembly and phasing of dikaryotic genomes from two isolates of Puccinia coronata f. sp. avenae, the causal agent of oat crown rust.</title>
        <authorList>
            <person name="Miller M.E."/>
            <person name="Zhang Y."/>
            <person name="Omidvar V."/>
            <person name="Sperschneider J."/>
            <person name="Schwessinger B."/>
            <person name="Raley C."/>
            <person name="Palmer J.M."/>
            <person name="Garnica D."/>
            <person name="Upadhyaya N."/>
            <person name="Rathjen J."/>
            <person name="Taylor J.M."/>
            <person name="Park R.F."/>
            <person name="Dodds P.N."/>
            <person name="Hirsch C.D."/>
            <person name="Kianian S.F."/>
            <person name="Figueroa M."/>
        </authorList>
    </citation>
    <scope>NUCLEOTIDE SEQUENCE [LARGE SCALE GENOMIC DNA]</scope>
    <source>
        <strain evidence="2">12SD80</strain>
    </source>
</reference>
<evidence type="ECO:0000256" key="1">
    <source>
        <dbReference type="SAM" id="MobiDB-lite"/>
    </source>
</evidence>
<feature type="region of interest" description="Disordered" evidence="1">
    <location>
        <begin position="498"/>
        <end position="517"/>
    </location>
</feature>
<dbReference type="EMBL" id="PGCI01000042">
    <property type="protein sequence ID" value="PLW46163.1"/>
    <property type="molecule type" value="Genomic_DNA"/>
</dbReference>
<accession>A0A2N5V836</accession>
<dbReference type="Proteomes" id="UP000235392">
    <property type="component" value="Unassembled WGS sequence"/>
</dbReference>
<name>A0A2N5V836_9BASI</name>
<protein>
    <recommendedName>
        <fullName evidence="4">GCM domain-containing protein</fullName>
    </recommendedName>
</protein>
<feature type="compositionally biased region" description="Polar residues" evidence="1">
    <location>
        <begin position="14"/>
        <end position="36"/>
    </location>
</feature>
<organism evidence="2 3">
    <name type="scientific">Puccinia coronata f. sp. avenae</name>
    <dbReference type="NCBI Taxonomy" id="200324"/>
    <lineage>
        <taxon>Eukaryota</taxon>
        <taxon>Fungi</taxon>
        <taxon>Dikarya</taxon>
        <taxon>Basidiomycota</taxon>
        <taxon>Pucciniomycotina</taxon>
        <taxon>Pucciniomycetes</taxon>
        <taxon>Pucciniales</taxon>
        <taxon>Pucciniaceae</taxon>
        <taxon>Puccinia</taxon>
    </lineage>
</organism>
<comment type="caution">
    <text evidence="2">The sequence shown here is derived from an EMBL/GenBank/DDBJ whole genome shotgun (WGS) entry which is preliminary data.</text>
</comment>
<dbReference type="SUPFAM" id="SSF90073">
    <property type="entry name" value="GCM domain"/>
    <property type="match status" value="1"/>
</dbReference>
<sequence length="689" mass="78311">MSQSSGLPMDAPTSLPSSRSKNLRNSENSDSDQGQLISHGTKEWFMPCNMSIYKTYIDHNFQLDSQGYPIYPNGRTTFVKLPKMEVTNFGTVGFTKRIACKNPKDVAWKIKRIYCLGAMLCNKASCQWAGSPPTGTNGVSAFLATNPKCRGSAGKCPGKVYHQPCHGTMTRFNTNVSSGWAIMRHKGEHSHPWPEAKKPDPLSKELFTAALGHPSGHQNQKSIKPVTSIHPSLINADCVCYSRKHVRAELGYGDKEGSGMGDKFLADMFSWNKQGLLIISILFMKEKEHFTCQTTWMAERLLARVQDNQVYQGGLLLDVKYKFFKNGYLLTTSMFCEQVCRWIPIQFSWIRGLAETYYHEHFRILFNQLLIPLLSRTKRKTLAQKVVDFSLAQKNGYVSAYMEVFQEADKNKVIKNLKGCHEHFRAQVTWIKRNRTVISADNEGKFADMCTALLKRPLPEGPTHEEKMDELRRHFPKAKRCIDWWTMSDIQSMLFPSCRPSSEEHPNGNSGLPDTTNAQESMHRLYYMFSSGKKRMLLGMVELFSFAKSLEEDYHAVMRGVSIEYGSQSKGQIDVSQSMGWTKPRKRIRHQDINDGRTPDTTQALTQDEAPVVKRTKKLGRPPGAQNVDRNPFTTYPSYCASDDPLCRNRCWMAAALESLYALYNPLWLRGTNGLQSDLFTNLVKHFNA</sequence>
<gene>
    <name evidence="2" type="ORF">PCASD_04134</name>
</gene>
<feature type="region of interest" description="Disordered" evidence="1">
    <location>
        <begin position="1"/>
        <end position="36"/>
    </location>
</feature>